<organism evidence="1 2">
    <name type="scientific">Panagrolaimus sp. JU765</name>
    <dbReference type="NCBI Taxonomy" id="591449"/>
    <lineage>
        <taxon>Eukaryota</taxon>
        <taxon>Metazoa</taxon>
        <taxon>Ecdysozoa</taxon>
        <taxon>Nematoda</taxon>
        <taxon>Chromadorea</taxon>
        <taxon>Rhabditida</taxon>
        <taxon>Tylenchina</taxon>
        <taxon>Panagrolaimomorpha</taxon>
        <taxon>Panagrolaimoidea</taxon>
        <taxon>Panagrolaimidae</taxon>
        <taxon>Panagrolaimus</taxon>
    </lineage>
</organism>
<protein>
    <submittedName>
        <fullName evidence="2">Uncharacterized protein</fullName>
    </submittedName>
</protein>
<accession>A0AC34RQL4</accession>
<evidence type="ECO:0000313" key="1">
    <source>
        <dbReference type="Proteomes" id="UP000887576"/>
    </source>
</evidence>
<dbReference type="Proteomes" id="UP000887576">
    <property type="component" value="Unplaced"/>
</dbReference>
<dbReference type="WBParaSite" id="JU765_v2.g9290.t1">
    <property type="protein sequence ID" value="JU765_v2.g9290.t1"/>
    <property type="gene ID" value="JU765_v2.g9290"/>
</dbReference>
<name>A0AC34RQL4_9BILA</name>
<sequence length="69" mass="8134">MGTWQLYNTLYMNKYEDLCSTVNKAVRNVKYFGHRISQLNEVFSTYLTLNKPFFNRPNVKNVLVILTAI</sequence>
<proteinExistence type="predicted"/>
<evidence type="ECO:0000313" key="2">
    <source>
        <dbReference type="WBParaSite" id="JU765_v2.g9290.t1"/>
    </source>
</evidence>
<reference evidence="2" key="1">
    <citation type="submission" date="2022-11" db="UniProtKB">
        <authorList>
            <consortium name="WormBaseParasite"/>
        </authorList>
    </citation>
    <scope>IDENTIFICATION</scope>
</reference>